<reference evidence="1" key="1">
    <citation type="submission" date="2017-10" db="EMBL/GenBank/DDBJ databases">
        <title>Genome sequence of cellulolytic Lachnospiraceae bacterium XHS1971 isolated from hotspring sediment.</title>
        <authorList>
            <person name="Vasudevan G."/>
            <person name="Joshi A.J."/>
            <person name="Hivarkar S."/>
            <person name="Lanjekar V.B."/>
            <person name="Dhakephalkar P.K."/>
            <person name="Dagar S."/>
        </authorList>
    </citation>
    <scope>NUCLEOTIDE SEQUENCE</scope>
    <source>
        <strain evidence="1">XHS1971</strain>
    </source>
</reference>
<comment type="caution">
    <text evidence="1">The sequence shown here is derived from an EMBL/GenBank/DDBJ whole genome shotgun (WGS) entry which is preliminary data.</text>
</comment>
<organism evidence="1 2">
    <name type="scientific">Sporanaerobium hydrogeniformans</name>
    <dbReference type="NCBI Taxonomy" id="3072179"/>
    <lineage>
        <taxon>Bacteria</taxon>
        <taxon>Bacillati</taxon>
        <taxon>Bacillota</taxon>
        <taxon>Clostridia</taxon>
        <taxon>Lachnospirales</taxon>
        <taxon>Lachnospiraceae</taxon>
        <taxon>Sporanaerobium</taxon>
    </lineage>
</organism>
<gene>
    <name evidence="1" type="ORF">CS063_11790</name>
</gene>
<evidence type="ECO:0000313" key="2">
    <source>
        <dbReference type="Proteomes" id="UP000224460"/>
    </source>
</evidence>
<evidence type="ECO:0000313" key="1">
    <source>
        <dbReference type="EMBL" id="PHV70152.1"/>
    </source>
</evidence>
<sequence length="251" mass="29403">METQKIPKIIHYCWFGKKELPSLEKVMLKTWKEKLPDYELIKWDEERFDIKSQKYVKEAYEKGKYAFVSDYVRLYALYQYGGIYMDTDVEVLKDLSPLLENDGFIGFESIKYIGTSLIAAKPNNQLIKALLESYKDKTFIKDDGTLNITTNVQYITSYLQSEGIILNNHYQKIEHFSIYPKDFFSPKSLVTGKIKCTSNTYTIHHFSASWMDSKDKLKIKISPVLNILRKVLIAIIGEDNFNKIRLKIKFI</sequence>
<accession>A0AC61DAT6</accession>
<keyword evidence="1" id="KW-0808">Transferase</keyword>
<keyword evidence="2" id="KW-1185">Reference proteome</keyword>
<dbReference type="Proteomes" id="UP000224460">
    <property type="component" value="Unassembled WGS sequence"/>
</dbReference>
<dbReference type="EMBL" id="PEDL01000013">
    <property type="protein sequence ID" value="PHV70152.1"/>
    <property type="molecule type" value="Genomic_DNA"/>
</dbReference>
<name>A0AC61DAT6_9FIRM</name>
<proteinExistence type="predicted"/>
<protein>
    <submittedName>
        <fullName evidence="1">Glycosyl transferase</fullName>
    </submittedName>
</protein>